<organism evidence="2 3">
    <name type="scientific">Eimeria maxima</name>
    <name type="common">Coccidian parasite</name>
    <dbReference type="NCBI Taxonomy" id="5804"/>
    <lineage>
        <taxon>Eukaryota</taxon>
        <taxon>Sar</taxon>
        <taxon>Alveolata</taxon>
        <taxon>Apicomplexa</taxon>
        <taxon>Conoidasida</taxon>
        <taxon>Coccidia</taxon>
        <taxon>Eucoccidiorida</taxon>
        <taxon>Eimeriorina</taxon>
        <taxon>Eimeriidae</taxon>
        <taxon>Eimeria</taxon>
    </lineage>
</organism>
<dbReference type="VEuPathDB" id="ToxoDB:EMWEY_00028280"/>
<dbReference type="Gene3D" id="3.40.50.300">
    <property type="entry name" value="P-loop containing nucleotide triphosphate hydrolases"/>
    <property type="match status" value="1"/>
</dbReference>
<dbReference type="OrthoDB" id="10360783at2759"/>
<proteinExistence type="predicted"/>
<dbReference type="SUPFAM" id="SSF52540">
    <property type="entry name" value="P-loop containing nucleoside triphosphate hydrolases"/>
    <property type="match status" value="1"/>
</dbReference>
<gene>
    <name evidence="2" type="ORF">EMWEY_00028280</name>
</gene>
<dbReference type="OMA" id="HHCRFLE"/>
<keyword evidence="1" id="KW-0175">Coiled coil</keyword>
<evidence type="ECO:0000313" key="3">
    <source>
        <dbReference type="Proteomes" id="UP000030763"/>
    </source>
</evidence>
<reference evidence="2" key="1">
    <citation type="submission" date="2013-10" db="EMBL/GenBank/DDBJ databases">
        <title>Genomic analysis of the causative agents of coccidiosis in chickens.</title>
        <authorList>
            <person name="Reid A.J."/>
            <person name="Blake D."/>
            <person name="Billington K."/>
            <person name="Browne H."/>
            <person name="Dunn M."/>
            <person name="Hung S."/>
            <person name="Kawahara F."/>
            <person name="Miranda-Saavedra D."/>
            <person name="Mourier T."/>
            <person name="Nagra H."/>
            <person name="Otto T.D."/>
            <person name="Rawlings N."/>
            <person name="Sanchez A."/>
            <person name="Sanders M."/>
            <person name="Subramaniam C."/>
            <person name="Tay Y."/>
            <person name="Dear P."/>
            <person name="Doerig C."/>
            <person name="Gruber A."/>
            <person name="Parkinson J."/>
            <person name="Shirley M."/>
            <person name="Wan K.L."/>
            <person name="Berriman M."/>
            <person name="Tomley F."/>
            <person name="Pain A."/>
        </authorList>
    </citation>
    <scope>NUCLEOTIDE SEQUENCE [LARGE SCALE GENOMIC DNA]</scope>
    <source>
        <strain evidence="2">Weybridge</strain>
    </source>
</reference>
<protein>
    <submittedName>
        <fullName evidence="2">Uncharacterized protein</fullName>
    </submittedName>
</protein>
<accession>U6MAV2</accession>
<feature type="coiled-coil region" evidence="1">
    <location>
        <begin position="66"/>
        <end position="93"/>
    </location>
</feature>
<keyword evidence="3" id="KW-1185">Reference proteome</keyword>
<dbReference type="EMBL" id="HG721467">
    <property type="protein sequence ID" value="CDJ60178.1"/>
    <property type="molecule type" value="Genomic_DNA"/>
</dbReference>
<sequence length="162" mass="17689">MSLFCTLLRGTVPPTTALRDPIGVDWGLRRLQHNGSETRLTLWALSAAEAFSELRADLCSQSHTIVLVLDAESARLSEQLQQLKRLLQSAQLHLQPGQNPALFLVAAGGQGCVWAKAAAECRRFAAVHHCRFLEVQPLSTAGTESLLHLLASSNLRLVEAEE</sequence>
<dbReference type="AlphaFoldDB" id="U6MAV2"/>
<dbReference type="Proteomes" id="UP000030763">
    <property type="component" value="Unassembled WGS sequence"/>
</dbReference>
<dbReference type="RefSeq" id="XP_013336823.1">
    <property type="nucleotide sequence ID" value="XM_013481369.1"/>
</dbReference>
<dbReference type="GeneID" id="25336814"/>
<reference evidence="2" key="2">
    <citation type="submission" date="2013-10" db="EMBL/GenBank/DDBJ databases">
        <authorList>
            <person name="Aslett M."/>
        </authorList>
    </citation>
    <scope>NUCLEOTIDE SEQUENCE [LARGE SCALE GENOMIC DNA]</scope>
    <source>
        <strain evidence="2">Weybridge</strain>
    </source>
</reference>
<evidence type="ECO:0000313" key="2">
    <source>
        <dbReference type="EMBL" id="CDJ60178.1"/>
    </source>
</evidence>
<evidence type="ECO:0000256" key="1">
    <source>
        <dbReference type="SAM" id="Coils"/>
    </source>
</evidence>
<dbReference type="InterPro" id="IPR027417">
    <property type="entry name" value="P-loop_NTPase"/>
</dbReference>
<name>U6MAV2_EIMMA</name>